<keyword evidence="1" id="KW-0812">Transmembrane</keyword>
<organism evidence="3 4">
    <name type="scientific">Paenibacillus anaericanus</name>
    <dbReference type="NCBI Taxonomy" id="170367"/>
    <lineage>
        <taxon>Bacteria</taxon>
        <taxon>Bacillati</taxon>
        <taxon>Bacillota</taxon>
        <taxon>Bacilli</taxon>
        <taxon>Bacillales</taxon>
        <taxon>Paenibacillaceae</taxon>
        <taxon>Paenibacillus</taxon>
    </lineage>
</organism>
<evidence type="ECO:0000313" key="3">
    <source>
        <dbReference type="EMBL" id="RUT48308.1"/>
    </source>
</evidence>
<name>A0A3S1ELU2_9BACL</name>
<reference evidence="3 4" key="1">
    <citation type="submission" date="2018-12" db="EMBL/GenBank/DDBJ databases">
        <authorList>
            <person name="Sun L."/>
            <person name="Chen Z."/>
        </authorList>
    </citation>
    <scope>NUCLEOTIDE SEQUENCE [LARGE SCALE GENOMIC DNA]</scope>
    <source>
        <strain evidence="3 4">DSM 15890</strain>
    </source>
</reference>
<dbReference type="OrthoDB" id="2544256at2"/>
<keyword evidence="1" id="KW-0472">Membrane</keyword>
<protein>
    <submittedName>
        <fullName evidence="3">DUF4367 domain-containing protein</fullName>
    </submittedName>
</protein>
<accession>A0A3S1ELU2</accession>
<dbReference type="Proteomes" id="UP000279446">
    <property type="component" value="Unassembled WGS sequence"/>
</dbReference>
<keyword evidence="1" id="KW-1133">Transmembrane helix</keyword>
<evidence type="ECO:0000313" key="4">
    <source>
        <dbReference type="Proteomes" id="UP000279446"/>
    </source>
</evidence>
<dbReference type="RefSeq" id="WP_127190730.1">
    <property type="nucleotide sequence ID" value="NZ_RZNY01000002.1"/>
</dbReference>
<evidence type="ECO:0000259" key="2">
    <source>
        <dbReference type="Pfam" id="PF14285"/>
    </source>
</evidence>
<sequence>MSRKSVEQQFSAEIDAYLNKRKLPGNADCEEYNELFEIGKNLADRDFSKSSNKADVLDRVMMTNKANRGDERMRKSSKMKRPIIAAATLAVVSIMSIGIMKPAFAQEVLDKIVQTISLGHITVEQYEYPTGPISIPSELEGKVFDRNGNPILEMDNENPETIYNANGEEVVGFANGEVITKAQQEKLDKEDKPEILVVNDPNQLNDYTRFNVILPTYVPEGFSFDRAEFYKDDDGSVSDSKYIDLFYTNEETGKSFSMQNRFADEETAYIRSTDGSVEAIKLNDLDAVLVNGKSIDWEKDGVLYSLFGKKSGLDRTELIRIAESIQ</sequence>
<feature type="transmembrane region" description="Helical" evidence="1">
    <location>
        <begin position="82"/>
        <end position="100"/>
    </location>
</feature>
<proteinExistence type="predicted"/>
<feature type="domain" description="DUF4367" evidence="2">
    <location>
        <begin position="214"/>
        <end position="325"/>
    </location>
</feature>
<gene>
    <name evidence="3" type="ORF">EJP82_04065</name>
</gene>
<evidence type="ECO:0000256" key="1">
    <source>
        <dbReference type="SAM" id="Phobius"/>
    </source>
</evidence>
<dbReference type="InterPro" id="IPR025377">
    <property type="entry name" value="DUF4367"/>
</dbReference>
<comment type="caution">
    <text evidence="3">The sequence shown here is derived from an EMBL/GenBank/DDBJ whole genome shotgun (WGS) entry which is preliminary data.</text>
</comment>
<keyword evidence="4" id="KW-1185">Reference proteome</keyword>
<dbReference type="AlphaFoldDB" id="A0A3S1ELU2"/>
<dbReference type="EMBL" id="RZNY01000002">
    <property type="protein sequence ID" value="RUT48308.1"/>
    <property type="molecule type" value="Genomic_DNA"/>
</dbReference>
<dbReference type="Pfam" id="PF14285">
    <property type="entry name" value="DUF4367"/>
    <property type="match status" value="1"/>
</dbReference>